<feature type="region of interest" description="Disordered" evidence="1">
    <location>
        <begin position="95"/>
        <end position="124"/>
    </location>
</feature>
<gene>
    <name evidence="3" type="ORF">FNV43_RR20296</name>
</gene>
<comment type="caution">
    <text evidence="3">The sequence shown here is derived from an EMBL/GenBank/DDBJ whole genome shotgun (WGS) entry which is preliminary data.</text>
</comment>
<dbReference type="EMBL" id="VOIH02000009">
    <property type="protein sequence ID" value="KAF3437542.1"/>
    <property type="molecule type" value="Genomic_DNA"/>
</dbReference>
<accession>A0A8K0E667</accession>
<dbReference type="PANTHER" id="PTHR47724:SF1">
    <property type="entry name" value="PEPTIDYL-PROLYL CIS-TRANS ISOMERASE CYP26-2, CHLOROPLASTIC"/>
    <property type="match status" value="1"/>
</dbReference>
<evidence type="ECO:0000256" key="1">
    <source>
        <dbReference type="SAM" id="MobiDB-lite"/>
    </source>
</evidence>
<organism evidence="3 4">
    <name type="scientific">Rhamnella rubrinervis</name>
    <dbReference type="NCBI Taxonomy" id="2594499"/>
    <lineage>
        <taxon>Eukaryota</taxon>
        <taxon>Viridiplantae</taxon>
        <taxon>Streptophyta</taxon>
        <taxon>Embryophyta</taxon>
        <taxon>Tracheophyta</taxon>
        <taxon>Spermatophyta</taxon>
        <taxon>Magnoliopsida</taxon>
        <taxon>eudicotyledons</taxon>
        <taxon>Gunneridae</taxon>
        <taxon>Pentapetalae</taxon>
        <taxon>rosids</taxon>
        <taxon>fabids</taxon>
        <taxon>Rosales</taxon>
        <taxon>Rhamnaceae</taxon>
        <taxon>rhamnoid group</taxon>
        <taxon>Rhamneae</taxon>
        <taxon>Rhamnella</taxon>
    </lineage>
</organism>
<proteinExistence type="predicted"/>
<dbReference type="Gene3D" id="2.40.100.10">
    <property type="entry name" value="Cyclophilin-like"/>
    <property type="match status" value="1"/>
</dbReference>
<dbReference type="InterPro" id="IPR002130">
    <property type="entry name" value="Cyclophilin-type_PPIase_dom"/>
</dbReference>
<dbReference type="OrthoDB" id="252722at2759"/>
<evidence type="ECO:0000313" key="3">
    <source>
        <dbReference type="EMBL" id="KAF3437542.1"/>
    </source>
</evidence>
<dbReference type="PANTHER" id="PTHR47724">
    <property type="entry name" value="PEPTIDYL-PROLYL CIS-TRANS ISOMERASE CYP26-2, CHLOROPLASTIC"/>
    <property type="match status" value="1"/>
</dbReference>
<evidence type="ECO:0000313" key="4">
    <source>
        <dbReference type="Proteomes" id="UP000796880"/>
    </source>
</evidence>
<keyword evidence="4" id="KW-1185">Reference proteome</keyword>
<evidence type="ECO:0000259" key="2">
    <source>
        <dbReference type="PROSITE" id="PS50072"/>
    </source>
</evidence>
<dbReference type="PROSITE" id="PS50072">
    <property type="entry name" value="CSA_PPIASE_2"/>
    <property type="match status" value="1"/>
</dbReference>
<feature type="compositionally biased region" description="Basic and acidic residues" evidence="1">
    <location>
        <begin position="95"/>
        <end position="118"/>
    </location>
</feature>
<name>A0A8K0E667_9ROSA</name>
<dbReference type="Proteomes" id="UP000796880">
    <property type="component" value="Unassembled WGS sequence"/>
</dbReference>
<dbReference type="GO" id="GO:0009507">
    <property type="term" value="C:chloroplast"/>
    <property type="evidence" value="ECO:0007669"/>
    <property type="project" value="TreeGrafter"/>
</dbReference>
<dbReference type="AlphaFoldDB" id="A0A8K0E667"/>
<protein>
    <recommendedName>
        <fullName evidence="2">PPIase cyclophilin-type domain-containing protein</fullName>
    </recommendedName>
</protein>
<dbReference type="GO" id="GO:0003755">
    <property type="term" value="F:peptidyl-prolyl cis-trans isomerase activity"/>
    <property type="evidence" value="ECO:0007669"/>
    <property type="project" value="InterPro"/>
</dbReference>
<feature type="domain" description="PPIase cyclophilin-type" evidence="2">
    <location>
        <begin position="25"/>
        <end position="106"/>
    </location>
</feature>
<dbReference type="Pfam" id="PF00160">
    <property type="entry name" value="Pro_isomerase"/>
    <property type="match status" value="1"/>
</dbReference>
<dbReference type="InterPro" id="IPR044185">
    <property type="entry name" value="CYP26-2-like"/>
</dbReference>
<dbReference type="SUPFAM" id="SSF50891">
    <property type="entry name" value="Cyclophilin-like"/>
    <property type="match status" value="1"/>
</dbReference>
<reference evidence="3" key="1">
    <citation type="submission" date="2020-03" db="EMBL/GenBank/DDBJ databases">
        <title>A high-quality chromosome-level genome assembly of a woody plant with both climbing and erect habits, Rhamnella rubrinervis.</title>
        <authorList>
            <person name="Lu Z."/>
            <person name="Yang Y."/>
            <person name="Zhu X."/>
            <person name="Sun Y."/>
        </authorList>
    </citation>
    <scope>NUCLEOTIDE SEQUENCE</scope>
    <source>
        <strain evidence="3">BYM</strain>
        <tissue evidence="3">Leaf</tissue>
    </source>
</reference>
<dbReference type="InterPro" id="IPR029000">
    <property type="entry name" value="Cyclophilin-like_dom_sf"/>
</dbReference>
<sequence length="124" mass="13526">MVPKSNTRHPVVLNCTSKSLAKRAFLDISIDGQPVGRIVVGLYRNDAPVGVATFSDLASGAAGISYRRKEFVQIMPSYVQHGGVRSYGVDAEMAKRTRNHYDGGKSRQRGGGERDWSRSAEQGD</sequence>